<dbReference type="InterPro" id="IPR050936">
    <property type="entry name" value="AP-1-like"/>
</dbReference>
<accession>A0A8K0J8K4</accession>
<organism evidence="6 7">
    <name type="scientific">Claviceps africana</name>
    <dbReference type="NCBI Taxonomy" id="83212"/>
    <lineage>
        <taxon>Eukaryota</taxon>
        <taxon>Fungi</taxon>
        <taxon>Dikarya</taxon>
        <taxon>Ascomycota</taxon>
        <taxon>Pezizomycotina</taxon>
        <taxon>Sordariomycetes</taxon>
        <taxon>Hypocreomycetidae</taxon>
        <taxon>Hypocreales</taxon>
        <taxon>Clavicipitaceae</taxon>
        <taxon>Claviceps</taxon>
    </lineage>
</organism>
<feature type="coiled-coil region" evidence="3">
    <location>
        <begin position="160"/>
        <end position="233"/>
    </location>
</feature>
<evidence type="ECO:0000259" key="5">
    <source>
        <dbReference type="PROSITE" id="PS00036"/>
    </source>
</evidence>
<dbReference type="GO" id="GO:0090575">
    <property type="term" value="C:RNA polymerase II transcription regulator complex"/>
    <property type="evidence" value="ECO:0007669"/>
    <property type="project" value="TreeGrafter"/>
</dbReference>
<sequence length="658" mass="69434">MASTPTPLAPTPPSHQSNVIHEVGKRTPITSHSASGANQRPAVCRRDTAVSAGSPATAATPPARAPLPTKQPKANTAVGPTASGPPPLPRLSVPPPSGKKTTMAAVDSPSPGPLAQGPKISMTSKEWVIPPRPKPGRKPATDTPPTKRKAQNRAAQRAFRERRAARVGELEQQLDEIKDDYHKEESELKDKIHGLELNLQSFRSRCLLLENMLDRERQDRIRAETEAETLRRRHNEDLYRSQGMNGAGHSYGLPHGPPHHPTTQYSSRPGLSDGRHIHLAQDRNFSMSHIVTPPLSLDISSNNPDADAAITCGNCSPNGPCACAEEVLASAAAGCGKCSFGSPCQCLDDVLGQAQELKRRASPPAEWSEGKRQRRTSAQENAITETDFTAIFSRQKLAPSTTAPNPLYEESTFHSQIPSGDAMTFKESCGFCKDGTYCVCAEDAAGIATPAMTPTETLRPTPPHQAQTPPPSEPDVFLGPMAVEMTADGAVKLPPRRAVGKKPARPAASSSAGGGGGCGSNGPGTCAQCQADPKSGLFCRLMNAKYSREQGLSSGGCCGGKGAGGGCCKSGAAPEKITLPSLPSLGLSCAEAYQTLSSHRNFSKAADEISSWLPKLKTTVPGPVCRGGPVSGRQAVEVEAASIMSVLKEFDVRFGRDA</sequence>
<evidence type="ECO:0000256" key="4">
    <source>
        <dbReference type="SAM" id="MobiDB-lite"/>
    </source>
</evidence>
<dbReference type="OrthoDB" id="5374328at2759"/>
<dbReference type="AlphaFoldDB" id="A0A8K0J8K4"/>
<evidence type="ECO:0000313" key="6">
    <source>
        <dbReference type="EMBL" id="KAG5927195.1"/>
    </source>
</evidence>
<keyword evidence="7" id="KW-1185">Reference proteome</keyword>
<dbReference type="Gene3D" id="1.20.5.170">
    <property type="match status" value="1"/>
</dbReference>
<feature type="domain" description="BZIP" evidence="5">
    <location>
        <begin position="147"/>
        <end position="162"/>
    </location>
</feature>
<dbReference type="EMBL" id="SRPY01000201">
    <property type="protein sequence ID" value="KAG5927195.1"/>
    <property type="molecule type" value="Genomic_DNA"/>
</dbReference>
<dbReference type="SUPFAM" id="SSF57959">
    <property type="entry name" value="Leucine zipper domain"/>
    <property type="match status" value="1"/>
</dbReference>
<dbReference type="InterPro" id="IPR004827">
    <property type="entry name" value="bZIP"/>
</dbReference>
<comment type="caution">
    <text evidence="6">The sequence shown here is derived from an EMBL/GenBank/DDBJ whole genome shotgun (WGS) entry which is preliminary data.</text>
</comment>
<evidence type="ECO:0000256" key="1">
    <source>
        <dbReference type="ARBA" id="ARBA00004123"/>
    </source>
</evidence>
<dbReference type="PANTHER" id="PTHR40621">
    <property type="entry name" value="TRANSCRIPTION FACTOR KAPC-RELATED"/>
    <property type="match status" value="1"/>
</dbReference>
<dbReference type="PROSITE" id="PS00036">
    <property type="entry name" value="BZIP_BASIC"/>
    <property type="match status" value="1"/>
</dbReference>
<dbReference type="InterPro" id="IPR018287">
    <property type="entry name" value="Hap4_TF_heteromerisation"/>
</dbReference>
<evidence type="ECO:0000256" key="3">
    <source>
        <dbReference type="SAM" id="Coils"/>
    </source>
</evidence>
<feature type="compositionally biased region" description="Pro residues" evidence="4">
    <location>
        <begin position="83"/>
        <end position="97"/>
    </location>
</feature>
<proteinExistence type="predicted"/>
<evidence type="ECO:0000313" key="7">
    <source>
        <dbReference type="Proteomes" id="UP000811619"/>
    </source>
</evidence>
<feature type="compositionally biased region" description="Low complexity" evidence="4">
    <location>
        <begin position="49"/>
        <end position="68"/>
    </location>
</feature>
<dbReference type="GO" id="GO:0000976">
    <property type="term" value="F:transcription cis-regulatory region binding"/>
    <property type="evidence" value="ECO:0007669"/>
    <property type="project" value="InterPro"/>
</dbReference>
<feature type="compositionally biased region" description="Polar residues" evidence="4">
    <location>
        <begin position="28"/>
        <end position="38"/>
    </location>
</feature>
<feature type="region of interest" description="Disordered" evidence="4">
    <location>
        <begin position="1"/>
        <end position="152"/>
    </location>
</feature>
<feature type="region of interest" description="Disordered" evidence="4">
    <location>
        <begin position="357"/>
        <end position="385"/>
    </location>
</feature>
<name>A0A8K0J8K4_9HYPO</name>
<feature type="compositionally biased region" description="Polar residues" evidence="4">
    <location>
        <begin position="376"/>
        <end position="385"/>
    </location>
</feature>
<dbReference type="GO" id="GO:0001228">
    <property type="term" value="F:DNA-binding transcription activator activity, RNA polymerase II-specific"/>
    <property type="evidence" value="ECO:0007669"/>
    <property type="project" value="TreeGrafter"/>
</dbReference>
<dbReference type="InterPro" id="IPR046347">
    <property type="entry name" value="bZIP_sf"/>
</dbReference>
<protein>
    <recommendedName>
        <fullName evidence="5">BZIP domain-containing protein</fullName>
    </recommendedName>
</protein>
<keyword evidence="3" id="KW-0175">Coiled coil</keyword>
<dbReference type="SMART" id="SM00338">
    <property type="entry name" value="BRLZ"/>
    <property type="match status" value="1"/>
</dbReference>
<comment type="subcellular location">
    <subcellularLocation>
        <location evidence="1">Nucleus</location>
    </subcellularLocation>
</comment>
<evidence type="ECO:0000256" key="2">
    <source>
        <dbReference type="ARBA" id="ARBA00023242"/>
    </source>
</evidence>
<reference evidence="6" key="1">
    <citation type="journal article" date="2020" name="bioRxiv">
        <title>Whole genome comparisons of ergot fungi reveals the divergence and evolution of species within the genus Claviceps are the result of varying mechanisms driving genome evolution and host range expansion.</title>
        <authorList>
            <person name="Wyka S.A."/>
            <person name="Mondo S.J."/>
            <person name="Liu M."/>
            <person name="Dettman J."/>
            <person name="Nalam V."/>
            <person name="Broders K.D."/>
        </authorList>
    </citation>
    <scope>NUCLEOTIDE SEQUENCE</scope>
    <source>
        <strain evidence="6">CCC 489</strain>
    </source>
</reference>
<dbReference type="Proteomes" id="UP000811619">
    <property type="component" value="Unassembled WGS sequence"/>
</dbReference>
<dbReference type="Pfam" id="PF00170">
    <property type="entry name" value="bZIP_1"/>
    <property type="match status" value="1"/>
</dbReference>
<keyword evidence="2" id="KW-0539">Nucleus</keyword>
<dbReference type="PANTHER" id="PTHR40621:SF7">
    <property type="entry name" value="BZIP DOMAIN-CONTAINING PROTEIN"/>
    <property type="match status" value="1"/>
</dbReference>
<dbReference type="Pfam" id="PF10297">
    <property type="entry name" value="Hap4_Hap_bind"/>
    <property type="match status" value="1"/>
</dbReference>
<gene>
    <name evidence="6" type="ORF">E4U42_002514</name>
</gene>
<feature type="region of interest" description="Disordered" evidence="4">
    <location>
        <begin position="497"/>
        <end position="516"/>
    </location>
</feature>